<dbReference type="EMBL" id="BJYJ01000046">
    <property type="protein sequence ID" value="GEN78091.1"/>
    <property type="molecule type" value="Genomic_DNA"/>
</dbReference>
<reference evidence="1 2" key="1">
    <citation type="submission" date="2019-07" db="EMBL/GenBank/DDBJ databases">
        <title>Whole genome shotgun sequence of Chryseobacterium hagamense NBRC 105253.</title>
        <authorList>
            <person name="Hosoyama A."/>
            <person name="Uohara A."/>
            <person name="Ohji S."/>
            <person name="Ichikawa N."/>
        </authorList>
    </citation>
    <scope>NUCLEOTIDE SEQUENCE [LARGE SCALE GENOMIC DNA]</scope>
    <source>
        <strain evidence="1 2">NBRC 105253</strain>
    </source>
</reference>
<sequence>MDFKKFHLGTLIKSRVQELDISISRLTKFLKCSEADLDEMYSSESLDILLVLRWCKILEYDFFRLYSHHLILYAPALEHSKTGNQEKDKSKSLPQFRKNIYSEELIDYILEMITTGRKTKLQVIEEYRIPKTTLYKWISKRTVIKSK</sequence>
<keyword evidence="2" id="KW-1185">Reference proteome</keyword>
<gene>
    <name evidence="1" type="ORF">CHA01nite_38310</name>
</gene>
<dbReference type="SUPFAM" id="SSF46689">
    <property type="entry name" value="Homeodomain-like"/>
    <property type="match status" value="1"/>
</dbReference>
<dbReference type="RefSeq" id="WP_146944479.1">
    <property type="nucleotide sequence ID" value="NZ_BJYJ01000046.1"/>
</dbReference>
<evidence type="ECO:0000313" key="2">
    <source>
        <dbReference type="Proteomes" id="UP000321863"/>
    </source>
</evidence>
<dbReference type="OrthoDB" id="799937at2"/>
<proteinExistence type="predicted"/>
<name>A0A511YSB4_9FLAO</name>
<dbReference type="AlphaFoldDB" id="A0A511YSB4"/>
<accession>A0A511YSB4</accession>
<dbReference type="InterPro" id="IPR009057">
    <property type="entry name" value="Homeodomain-like_sf"/>
</dbReference>
<dbReference type="Proteomes" id="UP000321863">
    <property type="component" value="Unassembled WGS sequence"/>
</dbReference>
<comment type="caution">
    <text evidence="1">The sequence shown here is derived from an EMBL/GenBank/DDBJ whole genome shotgun (WGS) entry which is preliminary data.</text>
</comment>
<evidence type="ECO:0000313" key="1">
    <source>
        <dbReference type="EMBL" id="GEN78091.1"/>
    </source>
</evidence>
<organism evidence="1 2">
    <name type="scientific">Chryseobacterium hagamense</name>
    <dbReference type="NCBI Taxonomy" id="395935"/>
    <lineage>
        <taxon>Bacteria</taxon>
        <taxon>Pseudomonadati</taxon>
        <taxon>Bacteroidota</taxon>
        <taxon>Flavobacteriia</taxon>
        <taxon>Flavobacteriales</taxon>
        <taxon>Weeksellaceae</taxon>
        <taxon>Chryseobacterium group</taxon>
        <taxon>Chryseobacterium</taxon>
    </lineage>
</organism>
<protein>
    <submittedName>
        <fullName evidence="1">Uncharacterized protein</fullName>
    </submittedName>
</protein>